<protein>
    <submittedName>
        <fullName evidence="1">Protein of uncharacterized function (DUF721)</fullName>
    </submittedName>
</protein>
<dbReference type="KEGG" id="nci:NCTC10296_01375"/>
<dbReference type="RefSeq" id="WP_085416466.1">
    <property type="nucleotide sequence ID" value="NZ_CAUJPY010000006.1"/>
</dbReference>
<dbReference type="EMBL" id="LR134313">
    <property type="protein sequence ID" value="VEF01595.1"/>
    <property type="molecule type" value="Genomic_DNA"/>
</dbReference>
<accession>A0A448D8T1</accession>
<dbReference type="AlphaFoldDB" id="A0A448D8T1"/>
<organism evidence="1 2">
    <name type="scientific">Neisseria canis</name>
    <dbReference type="NCBI Taxonomy" id="493"/>
    <lineage>
        <taxon>Bacteria</taxon>
        <taxon>Pseudomonadati</taxon>
        <taxon>Pseudomonadota</taxon>
        <taxon>Betaproteobacteria</taxon>
        <taxon>Neisseriales</taxon>
        <taxon>Neisseriaceae</taxon>
        <taxon>Neisseria</taxon>
    </lineage>
</organism>
<dbReference type="Proteomes" id="UP000279284">
    <property type="component" value="Chromosome"/>
</dbReference>
<dbReference type="STRING" id="493.BWD07_06005"/>
<dbReference type="OrthoDB" id="8613287at2"/>
<sequence>MDLYQLGKGDKRLAGLLAQAQQWRRLDREIKKLLPPNLHGYAQVACIDAEGCLIILAANNMALSRLRMIAPGLLAKMQQADSRIAGVRVKAAPKPGRAAKENRLKLSRNALDALDDSAERLAHHPELAAALRKLTDKHR</sequence>
<evidence type="ECO:0000313" key="1">
    <source>
        <dbReference type="EMBL" id="VEF01595.1"/>
    </source>
</evidence>
<proteinExistence type="predicted"/>
<dbReference type="InterPro" id="IPR007922">
    <property type="entry name" value="DciA-like"/>
</dbReference>
<reference evidence="1 2" key="1">
    <citation type="submission" date="2018-12" db="EMBL/GenBank/DDBJ databases">
        <authorList>
            <consortium name="Pathogen Informatics"/>
        </authorList>
    </citation>
    <scope>NUCLEOTIDE SEQUENCE [LARGE SCALE GENOMIC DNA]</scope>
    <source>
        <strain evidence="1 2">NCTC10296</strain>
    </source>
</reference>
<gene>
    <name evidence="1" type="ORF">NCTC10296_01375</name>
</gene>
<dbReference type="Pfam" id="PF05258">
    <property type="entry name" value="DciA"/>
    <property type="match status" value="1"/>
</dbReference>
<evidence type="ECO:0000313" key="2">
    <source>
        <dbReference type="Proteomes" id="UP000279284"/>
    </source>
</evidence>
<name>A0A448D8T1_9NEIS</name>
<keyword evidence="2" id="KW-1185">Reference proteome</keyword>